<proteinExistence type="predicted"/>
<dbReference type="HOGENOM" id="CLU_3057994_0_0_9"/>
<reference evidence="1 2" key="1">
    <citation type="submission" date="2013-08" db="EMBL/GenBank/DDBJ databases">
        <authorList>
            <person name="Weinstock G."/>
            <person name="Sodergren E."/>
            <person name="Wylie T."/>
            <person name="Fulton L."/>
            <person name="Fulton R."/>
            <person name="Fronick C."/>
            <person name="O'Laughlin M."/>
            <person name="Godfrey J."/>
            <person name="Miner T."/>
            <person name="Herter B."/>
            <person name="Appelbaum E."/>
            <person name="Cordes M."/>
            <person name="Lek S."/>
            <person name="Wollam A."/>
            <person name="Pepin K.H."/>
            <person name="Palsikar V.B."/>
            <person name="Mitreva M."/>
            <person name="Wilson R.K."/>
        </authorList>
    </citation>
    <scope>NUCLEOTIDE SEQUENCE [LARGE SCALE GENOMIC DNA]</scope>
    <source>
        <strain evidence="1 2">ATCC 12856</strain>
    </source>
</reference>
<protein>
    <submittedName>
        <fullName evidence="1">Uncharacterized protein</fullName>
    </submittedName>
</protein>
<name>U1XZJ7_ANEAE</name>
<dbReference type="Proteomes" id="UP000016511">
    <property type="component" value="Unassembled WGS sequence"/>
</dbReference>
<gene>
    <name evidence="1" type="ORF">HMPREF0083_05685</name>
</gene>
<dbReference type="GeneID" id="92842120"/>
<dbReference type="EMBL" id="AWSJ01000359">
    <property type="protein sequence ID" value="ERI05402.1"/>
    <property type="molecule type" value="Genomic_DNA"/>
</dbReference>
<evidence type="ECO:0000313" key="1">
    <source>
        <dbReference type="EMBL" id="ERI05402.1"/>
    </source>
</evidence>
<organism evidence="1 2">
    <name type="scientific">Aneurinibacillus aneurinilyticus ATCC 12856</name>
    <dbReference type="NCBI Taxonomy" id="649747"/>
    <lineage>
        <taxon>Bacteria</taxon>
        <taxon>Bacillati</taxon>
        <taxon>Bacillota</taxon>
        <taxon>Bacilli</taxon>
        <taxon>Bacillales</taxon>
        <taxon>Paenibacillaceae</taxon>
        <taxon>Aneurinibacillus group</taxon>
        <taxon>Aneurinibacillus</taxon>
    </lineage>
</organism>
<dbReference type="RefSeq" id="WP_021619573.1">
    <property type="nucleotide sequence ID" value="NZ_KE952690.1"/>
</dbReference>
<evidence type="ECO:0000313" key="2">
    <source>
        <dbReference type="Proteomes" id="UP000016511"/>
    </source>
</evidence>
<comment type="caution">
    <text evidence="1">The sequence shown here is derived from an EMBL/GenBank/DDBJ whole genome shotgun (WGS) entry which is preliminary data.</text>
</comment>
<sequence length="53" mass="6426">MNGFNRDPFLIGVKEVKETSLIKEVNEWVEKGWQLYKVYNRPQDEHLFILVKF</sequence>
<dbReference type="AlphaFoldDB" id="U1XZJ7"/>
<keyword evidence="2" id="KW-1185">Reference proteome</keyword>
<dbReference type="PATRIC" id="fig|649747.3.peg.5099"/>
<accession>U1XZJ7</accession>